<dbReference type="SMART" id="SM00419">
    <property type="entry name" value="HTH_CRP"/>
    <property type="match status" value="1"/>
</dbReference>
<dbReference type="SUPFAM" id="SSF46785">
    <property type="entry name" value="Winged helix' DNA-binding domain"/>
    <property type="match status" value="1"/>
</dbReference>
<evidence type="ECO:0000256" key="1">
    <source>
        <dbReference type="ARBA" id="ARBA00023015"/>
    </source>
</evidence>
<dbReference type="Pfam" id="PF13545">
    <property type="entry name" value="HTH_Crp_2"/>
    <property type="match status" value="1"/>
</dbReference>
<dbReference type="CDD" id="cd00038">
    <property type="entry name" value="CAP_ED"/>
    <property type="match status" value="1"/>
</dbReference>
<dbReference type="Proteomes" id="UP000190896">
    <property type="component" value="Unassembled WGS sequence"/>
</dbReference>
<dbReference type="InterPro" id="IPR018490">
    <property type="entry name" value="cNMP-bd_dom_sf"/>
</dbReference>
<evidence type="ECO:0000256" key="3">
    <source>
        <dbReference type="ARBA" id="ARBA00023163"/>
    </source>
</evidence>
<dbReference type="PANTHER" id="PTHR24567:SF74">
    <property type="entry name" value="HTH-TYPE TRANSCRIPTIONAL REGULATOR ARCR"/>
    <property type="match status" value="1"/>
</dbReference>
<reference evidence="5 6" key="1">
    <citation type="submission" date="2016-11" db="EMBL/GenBank/DDBJ databases">
        <title>Mixed transmission modes and dynamic genome evolution in an obligate animal-bacterial symbiosis.</title>
        <authorList>
            <person name="Russell S.L."/>
            <person name="Corbett-Detig R.B."/>
            <person name="Cavanaugh C.M."/>
        </authorList>
    </citation>
    <scope>NUCLEOTIDE SEQUENCE [LARGE SCALE GENOMIC DNA]</scope>
    <source>
        <strain evidence="5">Se-Cadez</strain>
    </source>
</reference>
<keyword evidence="1" id="KW-0805">Transcription regulation</keyword>
<dbReference type="GO" id="GO:0003677">
    <property type="term" value="F:DNA binding"/>
    <property type="evidence" value="ECO:0007669"/>
    <property type="project" value="UniProtKB-KW"/>
</dbReference>
<evidence type="ECO:0000313" key="6">
    <source>
        <dbReference type="Proteomes" id="UP000190896"/>
    </source>
</evidence>
<evidence type="ECO:0000259" key="4">
    <source>
        <dbReference type="PROSITE" id="PS51063"/>
    </source>
</evidence>
<dbReference type="GO" id="GO:0003700">
    <property type="term" value="F:DNA-binding transcription factor activity"/>
    <property type="evidence" value="ECO:0007669"/>
    <property type="project" value="TreeGrafter"/>
</dbReference>
<evidence type="ECO:0000313" key="5">
    <source>
        <dbReference type="EMBL" id="OOZ37226.1"/>
    </source>
</evidence>
<dbReference type="Gene3D" id="2.60.120.10">
    <property type="entry name" value="Jelly Rolls"/>
    <property type="match status" value="1"/>
</dbReference>
<sequence>MLHSHKSSKCDYQSIHPEKLEEKFGFLSDTSREFQARFMQPASVVELDKGYHICDEGSRCSHLTLVISGTARVYKLGENGREITLYRVDPGESCILTASCILSNQPFPAFAVSESPMEAALIPAPEVNQWLAYSEAWRQYVFGLISRRLSNIINVVEEVVFRRMDRRIADYLLKRVSNDEERLQITHQEIASDLGTSGEVVSRILKDLETSELIHTTRGTIEITDITGLENKTLET</sequence>
<dbReference type="InterPro" id="IPR014710">
    <property type="entry name" value="RmlC-like_jellyroll"/>
</dbReference>
<dbReference type="InterPro" id="IPR000595">
    <property type="entry name" value="cNMP-bd_dom"/>
</dbReference>
<dbReference type="EMBL" id="MPRJ01000014">
    <property type="protein sequence ID" value="OOZ37226.1"/>
    <property type="molecule type" value="Genomic_DNA"/>
</dbReference>
<dbReference type="PANTHER" id="PTHR24567">
    <property type="entry name" value="CRP FAMILY TRANSCRIPTIONAL REGULATORY PROTEIN"/>
    <property type="match status" value="1"/>
</dbReference>
<dbReference type="GO" id="GO:0005829">
    <property type="term" value="C:cytosol"/>
    <property type="evidence" value="ECO:0007669"/>
    <property type="project" value="TreeGrafter"/>
</dbReference>
<dbReference type="InterPro" id="IPR036388">
    <property type="entry name" value="WH-like_DNA-bd_sf"/>
</dbReference>
<accession>A0A1T2KWV1</accession>
<protein>
    <submittedName>
        <fullName evidence="5">Crp/Fnr family transcriptional regulator</fullName>
    </submittedName>
</protein>
<evidence type="ECO:0000256" key="2">
    <source>
        <dbReference type="ARBA" id="ARBA00023125"/>
    </source>
</evidence>
<dbReference type="InterPro" id="IPR036390">
    <property type="entry name" value="WH_DNA-bd_sf"/>
</dbReference>
<dbReference type="InterPro" id="IPR012318">
    <property type="entry name" value="HTH_CRP"/>
</dbReference>
<name>A0A1T2KWV1_9GAMM</name>
<dbReference type="AlphaFoldDB" id="A0A1T2KWV1"/>
<dbReference type="Pfam" id="PF00027">
    <property type="entry name" value="cNMP_binding"/>
    <property type="match status" value="1"/>
</dbReference>
<dbReference type="PRINTS" id="PR00034">
    <property type="entry name" value="HTHCRP"/>
</dbReference>
<comment type="caution">
    <text evidence="5">The sequence shown here is derived from an EMBL/GenBank/DDBJ whole genome shotgun (WGS) entry which is preliminary data.</text>
</comment>
<dbReference type="Gene3D" id="1.10.10.10">
    <property type="entry name" value="Winged helix-like DNA-binding domain superfamily/Winged helix DNA-binding domain"/>
    <property type="match status" value="1"/>
</dbReference>
<keyword evidence="3" id="KW-0804">Transcription</keyword>
<dbReference type="InterPro" id="IPR050397">
    <property type="entry name" value="Env_Response_Regulators"/>
</dbReference>
<keyword evidence="2" id="KW-0238">DNA-binding</keyword>
<dbReference type="SUPFAM" id="SSF51206">
    <property type="entry name" value="cAMP-binding domain-like"/>
    <property type="match status" value="1"/>
</dbReference>
<proteinExistence type="predicted"/>
<keyword evidence="6" id="KW-1185">Reference proteome</keyword>
<gene>
    <name evidence="5" type="ORF">BOW51_03305</name>
</gene>
<dbReference type="PROSITE" id="PS51063">
    <property type="entry name" value="HTH_CRP_2"/>
    <property type="match status" value="1"/>
</dbReference>
<organism evidence="5 6">
    <name type="scientific">Solemya velesiana gill symbiont</name>
    <dbReference type="NCBI Taxonomy" id="1918948"/>
    <lineage>
        <taxon>Bacteria</taxon>
        <taxon>Pseudomonadati</taxon>
        <taxon>Pseudomonadota</taxon>
        <taxon>Gammaproteobacteria</taxon>
        <taxon>sulfur-oxidizing symbionts</taxon>
    </lineage>
</organism>
<feature type="domain" description="HTH crp-type" evidence="4">
    <location>
        <begin position="162"/>
        <end position="227"/>
    </location>
</feature>